<dbReference type="PROSITE" id="PS51257">
    <property type="entry name" value="PROKAR_LIPOPROTEIN"/>
    <property type="match status" value="1"/>
</dbReference>
<dbReference type="Gene3D" id="3.20.20.80">
    <property type="entry name" value="Glycosidases"/>
    <property type="match status" value="1"/>
</dbReference>
<gene>
    <name evidence="2" type="ORF">HMPREF9447_00752</name>
</gene>
<dbReference type="Proteomes" id="UP000009872">
    <property type="component" value="Unassembled WGS sequence"/>
</dbReference>
<dbReference type="PATRIC" id="fig|742727.4.peg.755"/>
<dbReference type="EMBL" id="ADLF01000002">
    <property type="protein sequence ID" value="EKU92302.1"/>
    <property type="molecule type" value="Genomic_DNA"/>
</dbReference>
<dbReference type="Pfam" id="PF08522">
    <property type="entry name" value="BT_3987-like_N"/>
    <property type="match status" value="1"/>
</dbReference>
<dbReference type="Gene3D" id="2.60.40.1740">
    <property type="entry name" value="hypothetical protein (bacova_03559)"/>
    <property type="match status" value="1"/>
</dbReference>
<dbReference type="InterPro" id="IPR013728">
    <property type="entry name" value="BT_3987-like_N"/>
</dbReference>
<reference evidence="2 3" key="1">
    <citation type="submission" date="2012-09" db="EMBL/GenBank/DDBJ databases">
        <title>The Genome Sequence of Bacteroides oleiciplenus YIT 12058.</title>
        <authorList>
            <consortium name="The Broad Institute Genome Sequencing Platform"/>
            <person name="Earl A."/>
            <person name="Ward D."/>
            <person name="Feldgarden M."/>
            <person name="Gevers D."/>
            <person name="Morotomi M."/>
            <person name="Walker B."/>
            <person name="Young S.K."/>
            <person name="Zeng Q."/>
            <person name="Gargeya S."/>
            <person name="Fitzgerald M."/>
            <person name="Haas B."/>
            <person name="Abouelleil A."/>
            <person name="Alvarado L."/>
            <person name="Arachchi H.M."/>
            <person name="Berlin A.M."/>
            <person name="Chapman S.B."/>
            <person name="Goldberg J."/>
            <person name="Griggs A."/>
            <person name="Gujja S."/>
            <person name="Hansen M."/>
            <person name="Howarth C."/>
            <person name="Imamovic A."/>
            <person name="Larimer J."/>
            <person name="McCowen C."/>
            <person name="Montmayeur A."/>
            <person name="Murphy C."/>
            <person name="Neiman D."/>
            <person name="Pearson M."/>
            <person name="Priest M."/>
            <person name="Roberts A."/>
            <person name="Saif S."/>
            <person name="Shea T."/>
            <person name="Sisk P."/>
            <person name="Sykes S."/>
            <person name="Wortman J."/>
            <person name="Nusbaum C."/>
            <person name="Birren B."/>
        </authorList>
    </citation>
    <scope>NUCLEOTIDE SEQUENCE [LARGE SCALE GENOMIC DNA]</scope>
    <source>
        <strain evidence="2 3">YIT 12058</strain>
    </source>
</reference>
<dbReference type="SUPFAM" id="SSF51445">
    <property type="entry name" value="(Trans)glycosidases"/>
    <property type="match status" value="1"/>
</dbReference>
<keyword evidence="3" id="KW-1185">Reference proteome</keyword>
<protein>
    <recommendedName>
        <fullName evidence="1">BT-3987-like N-terminal domain-containing protein</fullName>
    </recommendedName>
</protein>
<dbReference type="HOGENOM" id="CLU_036873_0_0_10"/>
<feature type="domain" description="BT-3987-like N-terminal" evidence="1">
    <location>
        <begin position="54"/>
        <end position="157"/>
    </location>
</feature>
<sequence length="551" mass="61899">MRRNFIIYITFLLLLTVGMTGCTEESISMDSAKLPDETMIDNTSGVLRSVNTLTNKVVVDLTEGDHSTTEEIYYLLSQPAKTGLTVTAIVDEMLVEDYNKANNTKLNALPVENVTFEGDGTFSIAVGKQESAIIRFTISTDGLNFNTPYLLPITVTQMPTGIQGQTVKNILYYAVSIRKKITTCSPSNPYEQIDIPPMLPDALVIFYVNTSTYQPLIADIYGIRKTNQTDFTAALYNIGSIVNLRTTTVDYDPMNRRALLSLSSDMRDVLEQADKFIRPLQEHGRKVCLCVEGGGKGLGFCNMADGQIADFTQQVKDVIELYGLDGVNLRDEGSAYGKQGMPAVNTTSYPKLIKALREALPDKMLTLVDKDEPTEYFYDVNRCGGVEVGRYIDYAWHTYDDIKELVQIIEPWETDHTYSEYTRKPIAGLSPEHYGSLTVPLYDHSNTLSASSIRRVMEWKKEKHKKNNLIVYAFDLTANEQNNYEGMVGNDALNYINAMMDDGSYWGQSTAPPYDWGIIYGDYSYNYAPLDWILEATYNVYSKGWVRPAGM</sequence>
<dbReference type="InterPro" id="IPR017853">
    <property type="entry name" value="GH"/>
</dbReference>
<evidence type="ECO:0000259" key="1">
    <source>
        <dbReference type="Pfam" id="PF08522"/>
    </source>
</evidence>
<evidence type="ECO:0000313" key="2">
    <source>
        <dbReference type="EMBL" id="EKU92302.1"/>
    </source>
</evidence>
<proteinExistence type="predicted"/>
<name>K9EMX9_9BACE</name>
<dbReference type="RefSeq" id="WP_009128189.1">
    <property type="nucleotide sequence ID" value="NZ_JH992940.1"/>
</dbReference>
<dbReference type="STRING" id="742727.HMPREF9447_00752"/>
<dbReference type="eggNOG" id="COG3325">
    <property type="taxonomic scope" value="Bacteria"/>
</dbReference>
<organism evidence="2 3">
    <name type="scientific">Bacteroides oleiciplenus YIT 12058</name>
    <dbReference type="NCBI Taxonomy" id="742727"/>
    <lineage>
        <taxon>Bacteria</taxon>
        <taxon>Pseudomonadati</taxon>
        <taxon>Bacteroidota</taxon>
        <taxon>Bacteroidia</taxon>
        <taxon>Bacteroidales</taxon>
        <taxon>Bacteroidaceae</taxon>
        <taxon>Bacteroides</taxon>
    </lineage>
</organism>
<dbReference type="OrthoDB" id="1004521at2"/>
<evidence type="ECO:0000313" key="3">
    <source>
        <dbReference type="Proteomes" id="UP000009872"/>
    </source>
</evidence>
<dbReference type="AlphaFoldDB" id="K9EMX9"/>
<accession>K9EMX9</accession>
<comment type="caution">
    <text evidence="2">The sequence shown here is derived from an EMBL/GenBank/DDBJ whole genome shotgun (WGS) entry which is preliminary data.</text>
</comment>